<evidence type="ECO:0000313" key="9">
    <source>
        <dbReference type="EMBL" id="TPX71336.1"/>
    </source>
</evidence>
<dbReference type="GO" id="GO:0008270">
    <property type="term" value="F:zinc ion binding"/>
    <property type="evidence" value="ECO:0007669"/>
    <property type="project" value="UniProtKB-KW"/>
</dbReference>
<keyword evidence="4" id="KW-0862">Zinc</keyword>
<dbReference type="GO" id="GO:0000122">
    <property type="term" value="P:negative regulation of transcription by RNA polymerase II"/>
    <property type="evidence" value="ECO:0007669"/>
    <property type="project" value="TreeGrafter"/>
</dbReference>
<dbReference type="GO" id="GO:0045944">
    <property type="term" value="P:positive regulation of transcription by RNA polymerase II"/>
    <property type="evidence" value="ECO:0007669"/>
    <property type="project" value="TreeGrafter"/>
</dbReference>
<evidence type="ECO:0000256" key="5">
    <source>
        <dbReference type="ARBA" id="ARBA00023242"/>
    </source>
</evidence>
<dbReference type="InterPro" id="IPR013088">
    <property type="entry name" value="Znf_NHR/GATA"/>
</dbReference>
<keyword evidence="2" id="KW-0479">Metal-binding</keyword>
<dbReference type="CDD" id="cd00202">
    <property type="entry name" value="ZnF_GATA"/>
    <property type="match status" value="1"/>
</dbReference>
<feature type="compositionally biased region" description="Polar residues" evidence="7">
    <location>
        <begin position="136"/>
        <end position="148"/>
    </location>
</feature>
<name>A0A507F7H1_9FUNG</name>
<dbReference type="PROSITE" id="PS50114">
    <property type="entry name" value="GATA_ZN_FINGER_2"/>
    <property type="match status" value="1"/>
</dbReference>
<keyword evidence="10" id="KW-1185">Reference proteome</keyword>
<feature type="region of interest" description="Disordered" evidence="7">
    <location>
        <begin position="339"/>
        <end position="431"/>
    </location>
</feature>
<comment type="caution">
    <text evidence="9">The sequence shown here is derived from an EMBL/GenBank/DDBJ whole genome shotgun (WGS) entry which is preliminary data.</text>
</comment>
<protein>
    <recommendedName>
        <fullName evidence="8">GATA-type domain-containing protein</fullName>
    </recommendedName>
</protein>
<dbReference type="InterPro" id="IPR013860">
    <property type="entry name" value="AreA_GATA"/>
</dbReference>
<dbReference type="PRINTS" id="PR00619">
    <property type="entry name" value="GATAZNFINGER"/>
</dbReference>
<dbReference type="GO" id="GO:0000978">
    <property type="term" value="F:RNA polymerase II cis-regulatory region sequence-specific DNA binding"/>
    <property type="evidence" value="ECO:0007669"/>
    <property type="project" value="TreeGrafter"/>
</dbReference>
<dbReference type="SUPFAM" id="SSF57716">
    <property type="entry name" value="Glucocorticoid receptor-like (DNA-binding domain)"/>
    <property type="match status" value="1"/>
</dbReference>
<feature type="domain" description="GATA-type" evidence="8">
    <location>
        <begin position="421"/>
        <end position="474"/>
    </location>
</feature>
<dbReference type="AlphaFoldDB" id="A0A507F7H1"/>
<dbReference type="PANTHER" id="PTHR10071">
    <property type="entry name" value="TRANSCRIPTION FACTOR GATA FAMILY MEMBER"/>
    <property type="match status" value="1"/>
</dbReference>
<dbReference type="GO" id="GO:0000981">
    <property type="term" value="F:DNA-binding transcription factor activity, RNA polymerase II-specific"/>
    <property type="evidence" value="ECO:0007669"/>
    <property type="project" value="TreeGrafter"/>
</dbReference>
<dbReference type="STRING" id="246404.A0A507F7H1"/>
<proteinExistence type="predicted"/>
<keyword evidence="3 6" id="KW-0863">Zinc-finger</keyword>
<dbReference type="Pfam" id="PF00320">
    <property type="entry name" value="GATA"/>
    <property type="match status" value="1"/>
</dbReference>
<dbReference type="SMART" id="SM00401">
    <property type="entry name" value="ZnF_GATA"/>
    <property type="match status" value="1"/>
</dbReference>
<sequence length="580" mass="61809">MAQPSSSPSHKTVDKAAVLKMFVECPLPKTGAGETGGADAESANMMAGRDPAFSASLGNKAIDSGESLSLLVSKLRCLTTDDDPLASESIWRITTKAKTALPSGDRLENLSWRLLHMSLKARRDKDTAATPPLQTPAESKQEPTSPSMSDFFDMDINDSELSPSALLSAKVTHTKVESMDFGSISVPESVSTTVFSKQPIPPPQINKKSQLSFGSNSASSVASSPAASSFSLNDAFRMQPHLSQSLSFNASTHQLPMDHMNMFMPTLPAMDIELDKQFNMFFPNSAMPSTFDMFANPNLFPYSSTAPVISMQQLSSSLSSLQYTNTAFSSTASVANLYSQTPPSSLSQQQQHTHPSGMTCNPVSPSSDTNTNTPSPTMNTREPSPLARSSSSAARPKKSPSSVRLNSQSSNPSSTPQHHTATTEQTCHNCGTNTTPMWRRDTMGRSVCNACGVYFRVNGVNRVVKHGGTSIKRRVRVKEATPASLAAAASQADLRRVLSVPDMKPRILPNNVDAHIMEGGAVVGIRGKVGTAYGSMSSLAGSSQLSRSVTSANAEVNGMTVNVGEGMVPPGSLKRARFDM</sequence>
<comment type="subcellular location">
    <subcellularLocation>
        <location evidence="1">Nucleus</location>
    </subcellularLocation>
</comment>
<feature type="compositionally biased region" description="Polar residues" evidence="7">
    <location>
        <begin position="415"/>
        <end position="431"/>
    </location>
</feature>
<evidence type="ECO:0000313" key="10">
    <source>
        <dbReference type="Proteomes" id="UP000320333"/>
    </source>
</evidence>
<dbReference type="PANTHER" id="PTHR10071:SF338">
    <property type="entry name" value="GATA-TYPE DOMAIN-CONTAINING PROTEIN"/>
    <property type="match status" value="1"/>
</dbReference>
<dbReference type="Proteomes" id="UP000320333">
    <property type="component" value="Unassembled WGS sequence"/>
</dbReference>
<evidence type="ECO:0000259" key="8">
    <source>
        <dbReference type="PROSITE" id="PS50114"/>
    </source>
</evidence>
<dbReference type="GO" id="GO:0005634">
    <property type="term" value="C:nucleus"/>
    <property type="evidence" value="ECO:0007669"/>
    <property type="project" value="UniProtKB-SubCell"/>
</dbReference>
<evidence type="ECO:0000256" key="4">
    <source>
        <dbReference type="ARBA" id="ARBA00022833"/>
    </source>
</evidence>
<accession>A0A507F7H1</accession>
<organism evidence="9 10">
    <name type="scientific">Chytriomyces confervae</name>
    <dbReference type="NCBI Taxonomy" id="246404"/>
    <lineage>
        <taxon>Eukaryota</taxon>
        <taxon>Fungi</taxon>
        <taxon>Fungi incertae sedis</taxon>
        <taxon>Chytridiomycota</taxon>
        <taxon>Chytridiomycota incertae sedis</taxon>
        <taxon>Chytridiomycetes</taxon>
        <taxon>Chytridiales</taxon>
        <taxon>Chytriomycetaceae</taxon>
        <taxon>Chytriomyces</taxon>
    </lineage>
</organism>
<dbReference type="EMBL" id="QEAP01000254">
    <property type="protein sequence ID" value="TPX71336.1"/>
    <property type="molecule type" value="Genomic_DNA"/>
</dbReference>
<dbReference type="Pfam" id="PF08550">
    <property type="entry name" value="GATA_AreA"/>
    <property type="match status" value="1"/>
</dbReference>
<dbReference type="OrthoDB" id="5597699at2759"/>
<dbReference type="InterPro" id="IPR039355">
    <property type="entry name" value="Transcription_factor_GATA"/>
</dbReference>
<evidence type="ECO:0000256" key="3">
    <source>
        <dbReference type="ARBA" id="ARBA00022771"/>
    </source>
</evidence>
<dbReference type="InterPro" id="IPR000679">
    <property type="entry name" value="Znf_GATA"/>
</dbReference>
<keyword evidence="5" id="KW-0539">Nucleus</keyword>
<evidence type="ECO:0000256" key="6">
    <source>
        <dbReference type="PROSITE-ProRule" id="PRU00094"/>
    </source>
</evidence>
<dbReference type="Gene3D" id="3.30.50.10">
    <property type="entry name" value="Erythroid Transcription Factor GATA-1, subunit A"/>
    <property type="match status" value="1"/>
</dbReference>
<evidence type="ECO:0000256" key="7">
    <source>
        <dbReference type="SAM" id="MobiDB-lite"/>
    </source>
</evidence>
<feature type="compositionally biased region" description="Low complexity" evidence="7">
    <location>
        <begin position="339"/>
        <end position="414"/>
    </location>
</feature>
<dbReference type="PROSITE" id="PS00344">
    <property type="entry name" value="GATA_ZN_FINGER_1"/>
    <property type="match status" value="1"/>
</dbReference>
<gene>
    <name evidence="9" type="ORF">CcCBS67573_g06212</name>
</gene>
<feature type="region of interest" description="Disordered" evidence="7">
    <location>
        <begin position="123"/>
        <end position="154"/>
    </location>
</feature>
<evidence type="ECO:0000256" key="1">
    <source>
        <dbReference type="ARBA" id="ARBA00004123"/>
    </source>
</evidence>
<reference evidence="9 10" key="1">
    <citation type="journal article" date="2019" name="Sci. Rep.">
        <title>Comparative genomics of chytrid fungi reveal insights into the obligate biotrophic and pathogenic lifestyle of Synchytrium endobioticum.</title>
        <authorList>
            <person name="van de Vossenberg B.T.L.H."/>
            <person name="Warris S."/>
            <person name="Nguyen H.D.T."/>
            <person name="van Gent-Pelzer M.P.E."/>
            <person name="Joly D.L."/>
            <person name="van de Geest H.C."/>
            <person name="Bonants P.J.M."/>
            <person name="Smith D.S."/>
            <person name="Levesque C.A."/>
            <person name="van der Lee T.A.J."/>
        </authorList>
    </citation>
    <scope>NUCLEOTIDE SEQUENCE [LARGE SCALE GENOMIC DNA]</scope>
    <source>
        <strain evidence="9 10">CBS 675.73</strain>
    </source>
</reference>
<feature type="region of interest" description="Disordered" evidence="7">
    <location>
        <begin position="194"/>
        <end position="218"/>
    </location>
</feature>
<evidence type="ECO:0000256" key="2">
    <source>
        <dbReference type="ARBA" id="ARBA00022723"/>
    </source>
</evidence>